<dbReference type="KEGG" id="hbu:Hbut_0692"/>
<dbReference type="EMBL" id="CP000493">
    <property type="protein sequence ID" value="ABM80548.1"/>
    <property type="molecule type" value="Genomic_DNA"/>
</dbReference>
<dbReference type="SUPFAM" id="SSF64076">
    <property type="entry name" value="MTH938-like"/>
    <property type="match status" value="1"/>
</dbReference>
<dbReference type="eggNOG" id="arCOG04337">
    <property type="taxonomic scope" value="Archaea"/>
</dbReference>
<dbReference type="PANTHER" id="PTHR15811:SF5">
    <property type="entry name" value="MTH938 DOMAIN-CONTAINING PROTEIN"/>
    <property type="match status" value="1"/>
</dbReference>
<dbReference type="CDD" id="cd05126">
    <property type="entry name" value="Mth938"/>
    <property type="match status" value="1"/>
</dbReference>
<dbReference type="AlphaFoldDB" id="A2BKN7"/>
<organism evidence="1 2">
    <name type="scientific">Hyperthermus butylicus (strain DSM 5456 / JCM 9403 / PLM1-5)</name>
    <dbReference type="NCBI Taxonomy" id="415426"/>
    <lineage>
        <taxon>Archaea</taxon>
        <taxon>Thermoproteota</taxon>
        <taxon>Thermoprotei</taxon>
        <taxon>Desulfurococcales</taxon>
        <taxon>Pyrodictiaceae</taxon>
        <taxon>Hyperthermus</taxon>
    </lineage>
</organism>
<keyword evidence="2" id="KW-1185">Reference proteome</keyword>
<dbReference type="Proteomes" id="UP000002593">
    <property type="component" value="Chromosome"/>
</dbReference>
<dbReference type="GO" id="GO:0005737">
    <property type="term" value="C:cytoplasm"/>
    <property type="evidence" value="ECO:0007669"/>
    <property type="project" value="TreeGrafter"/>
</dbReference>
<name>A2BKN7_HYPBU</name>
<dbReference type="InterPro" id="IPR007523">
    <property type="entry name" value="NDUFAF3/AAMDC"/>
</dbReference>
<evidence type="ECO:0000313" key="2">
    <source>
        <dbReference type="Proteomes" id="UP000002593"/>
    </source>
</evidence>
<dbReference type="InterPro" id="IPR036748">
    <property type="entry name" value="MTH938-like_sf"/>
</dbReference>
<protein>
    <submittedName>
        <fullName evidence="1">Conserved euryarchaeal protein</fullName>
    </submittedName>
</protein>
<dbReference type="PANTHER" id="PTHR15811">
    <property type="entry name" value="MTH938 DOMAIN-CONTAINING PROTEIN"/>
    <property type="match status" value="1"/>
</dbReference>
<proteinExistence type="predicted"/>
<dbReference type="OrthoDB" id="117324at2157"/>
<dbReference type="InterPro" id="IPR034096">
    <property type="entry name" value="AAMDC"/>
</dbReference>
<gene>
    <name evidence="1" type="ordered locus">Hbut_0692</name>
</gene>
<dbReference type="EnsemblBacteria" id="ABM80548">
    <property type="protein sequence ID" value="ABM80548"/>
    <property type="gene ID" value="Hbut_0692"/>
</dbReference>
<sequence>MVQPRVEGTGFGYIVINGACYEYDVVIYPDGTVARRPKYLSSSRKNVYGHTPLSRREAEHILSKAGQVDYIVIGTGQYGALPVEDDAKELFSARAKLVLKPTRQAIEEYNRLAGEGHRVLAVFHVTC</sequence>
<dbReference type="Pfam" id="PF04430">
    <property type="entry name" value="DUF498"/>
    <property type="match status" value="1"/>
</dbReference>
<dbReference type="RefSeq" id="WP_011821866.1">
    <property type="nucleotide sequence ID" value="NC_008818.1"/>
</dbReference>
<dbReference type="HOGENOM" id="CLU_074390_5_0_2"/>
<accession>A2BKN7</accession>
<reference evidence="1 2" key="1">
    <citation type="journal article" date="2007" name="Archaea">
        <title>The genome of Hyperthermus butylicus: a sulfur-reducing, peptide fermenting, neutrophilic Crenarchaeote growing up to 108 degrees C.</title>
        <authorList>
            <person name="Brugger K."/>
            <person name="Chen L."/>
            <person name="Stark M."/>
            <person name="Zibat A."/>
            <person name="Redder P."/>
            <person name="Ruepp A."/>
            <person name="Awayez M."/>
            <person name="She Q."/>
            <person name="Garrett R.A."/>
            <person name="Klenk H.P."/>
        </authorList>
    </citation>
    <scope>NUCLEOTIDE SEQUENCE [LARGE SCALE GENOMIC DNA]</scope>
    <source>
        <strain evidence="2">DSM 5456 / JCM 9403 / PLM1-5</strain>
    </source>
</reference>
<dbReference type="Gene3D" id="3.40.1230.10">
    <property type="entry name" value="MTH938-like"/>
    <property type="match status" value="1"/>
</dbReference>
<dbReference type="GeneID" id="4781904"/>
<evidence type="ECO:0000313" key="1">
    <source>
        <dbReference type="EMBL" id="ABM80548.1"/>
    </source>
</evidence>